<sequence>MLLDFGIDKKVKYKQILNRLKSLKKLDDN</sequence>
<dbReference type="Proteomes" id="UP000259328">
    <property type="component" value="Chromosome"/>
</dbReference>
<protein>
    <submittedName>
        <fullName evidence="1">Uncharacterized protein</fullName>
    </submittedName>
</protein>
<evidence type="ECO:0000313" key="2">
    <source>
        <dbReference type="Proteomes" id="UP000259328"/>
    </source>
</evidence>
<evidence type="ECO:0000313" key="1">
    <source>
        <dbReference type="EMBL" id="SYV92592.1"/>
    </source>
</evidence>
<name>A0A3B0P6J8_MYCSY</name>
<organism evidence="1 2">
    <name type="scientific">Mycoplasmopsis synoviae</name>
    <name type="common">Mycoplasma synoviae</name>
    <dbReference type="NCBI Taxonomy" id="2109"/>
    <lineage>
        <taxon>Bacteria</taxon>
        <taxon>Bacillati</taxon>
        <taxon>Mycoplasmatota</taxon>
        <taxon>Mycoplasmoidales</taxon>
        <taxon>Metamycoplasmataceae</taxon>
        <taxon>Mycoplasmopsis</taxon>
    </lineage>
</organism>
<dbReference type="AlphaFoldDB" id="A0A3B0P6J8"/>
<gene>
    <name evidence="1" type="ORF">NCTC10124_00316</name>
</gene>
<accession>A0A3B0P6J8</accession>
<reference evidence="2" key="1">
    <citation type="submission" date="2018-06" db="EMBL/GenBank/DDBJ databases">
        <authorList>
            <consortium name="Pathogen Informatics"/>
        </authorList>
    </citation>
    <scope>NUCLEOTIDE SEQUENCE [LARGE SCALE GENOMIC DNA]</scope>
    <source>
        <strain evidence="2">NCTC10124</strain>
    </source>
</reference>
<proteinExistence type="predicted"/>
<dbReference type="EMBL" id="LS991953">
    <property type="protein sequence ID" value="SYV92592.1"/>
    <property type="molecule type" value="Genomic_DNA"/>
</dbReference>